<gene>
    <name evidence="1" type="ORF">DFQ00_102240</name>
    <name evidence="2" type="ORF">HUB98_05505</name>
</gene>
<dbReference type="EMBL" id="CP054614">
    <property type="protein sequence ID" value="QKS55838.1"/>
    <property type="molecule type" value="Genomic_DNA"/>
</dbReference>
<name>A0A2V4VVW4_PAEBA</name>
<evidence type="ECO:0000313" key="3">
    <source>
        <dbReference type="Proteomes" id="UP000247790"/>
    </source>
</evidence>
<dbReference type="AlphaFoldDB" id="A0A2V4VVW4"/>
<dbReference type="RefSeq" id="WP_110894500.1">
    <property type="nucleotide sequence ID" value="NZ_CP054614.1"/>
</dbReference>
<accession>A0A2V4VVW4</accession>
<organism evidence="1 3">
    <name type="scientific">Paenibacillus barcinonensis</name>
    <dbReference type="NCBI Taxonomy" id="198119"/>
    <lineage>
        <taxon>Bacteria</taxon>
        <taxon>Bacillati</taxon>
        <taxon>Bacillota</taxon>
        <taxon>Bacilli</taxon>
        <taxon>Bacillales</taxon>
        <taxon>Paenibacillaceae</taxon>
        <taxon>Paenibacillus</taxon>
    </lineage>
</organism>
<reference evidence="2 4" key="2">
    <citation type="submission" date="2020-06" db="EMBL/GenBank/DDBJ databases">
        <title>Complete genome of Paenibacillus barcinonensis KACC11450.</title>
        <authorList>
            <person name="Kim M."/>
            <person name="Park Y.-J."/>
            <person name="Shin J.-H."/>
        </authorList>
    </citation>
    <scope>NUCLEOTIDE SEQUENCE [LARGE SCALE GENOMIC DNA]</scope>
    <source>
        <strain evidence="2 4">KACC11450</strain>
    </source>
</reference>
<evidence type="ECO:0000313" key="1">
    <source>
        <dbReference type="EMBL" id="PYE51446.1"/>
    </source>
</evidence>
<dbReference type="EMBL" id="QJSW01000002">
    <property type="protein sequence ID" value="PYE51446.1"/>
    <property type="molecule type" value="Genomic_DNA"/>
</dbReference>
<sequence>MNQIMVRCIESFQEFNRGNITCEVQEDEELQAELYEEAEEYFATDSKGRDVYVGKINFNGEIELEECFELIEGGCIDDKQ</sequence>
<proteinExistence type="predicted"/>
<protein>
    <submittedName>
        <fullName evidence="1">Uncharacterized protein</fullName>
    </submittedName>
</protein>
<evidence type="ECO:0000313" key="2">
    <source>
        <dbReference type="EMBL" id="QKS55838.1"/>
    </source>
</evidence>
<dbReference type="Proteomes" id="UP000509327">
    <property type="component" value="Chromosome"/>
</dbReference>
<evidence type="ECO:0000313" key="4">
    <source>
        <dbReference type="Proteomes" id="UP000509327"/>
    </source>
</evidence>
<dbReference type="Proteomes" id="UP000247790">
    <property type="component" value="Unassembled WGS sequence"/>
</dbReference>
<reference evidence="1 3" key="1">
    <citation type="submission" date="2018-06" db="EMBL/GenBank/DDBJ databases">
        <title>Genomic Encyclopedia of Type Strains, Phase III (KMG-III): the genomes of soil and plant-associated and newly described type strains.</title>
        <authorList>
            <person name="Whitman W."/>
        </authorList>
    </citation>
    <scope>NUCLEOTIDE SEQUENCE [LARGE SCALE GENOMIC DNA]</scope>
    <source>
        <strain evidence="1 3">CECT 7022</strain>
    </source>
</reference>
<keyword evidence="4" id="KW-1185">Reference proteome</keyword>